<dbReference type="InterPro" id="IPR035706">
    <property type="entry name" value="AAA_9"/>
</dbReference>
<dbReference type="Proteomes" id="UP000694888">
    <property type="component" value="Unplaced"/>
</dbReference>
<evidence type="ECO:0000313" key="3">
    <source>
        <dbReference type="RefSeq" id="XP_012946583.1"/>
    </source>
</evidence>
<accession>A0ABM1AFC7</accession>
<dbReference type="InterPro" id="IPR026983">
    <property type="entry name" value="DHC"/>
</dbReference>
<protein>
    <submittedName>
        <fullName evidence="3">Dynein heavy chain 6, axonemal-like</fullName>
    </submittedName>
</protein>
<evidence type="ECO:0000259" key="1">
    <source>
        <dbReference type="Pfam" id="PF12781"/>
    </source>
</evidence>
<dbReference type="Gene3D" id="3.40.50.300">
    <property type="entry name" value="P-loop containing nucleotide triphosphate hydrolases"/>
    <property type="match status" value="1"/>
</dbReference>
<dbReference type="RefSeq" id="XP_012946583.1">
    <property type="nucleotide sequence ID" value="XM_013091129.1"/>
</dbReference>
<keyword evidence="2" id="KW-1185">Reference proteome</keyword>
<reference evidence="3" key="1">
    <citation type="submission" date="2025-08" db="UniProtKB">
        <authorList>
            <consortium name="RefSeq"/>
        </authorList>
    </citation>
    <scope>IDENTIFICATION</scope>
</reference>
<evidence type="ECO:0000313" key="2">
    <source>
        <dbReference type="Proteomes" id="UP000694888"/>
    </source>
</evidence>
<name>A0ABM1AFC7_APLCA</name>
<dbReference type="Pfam" id="PF12781">
    <property type="entry name" value="AAA_9"/>
    <property type="match status" value="1"/>
</dbReference>
<dbReference type="InterPro" id="IPR027417">
    <property type="entry name" value="P-loop_NTPase"/>
</dbReference>
<gene>
    <name evidence="3" type="primary">LOC106014085</name>
</gene>
<dbReference type="PANTHER" id="PTHR22878">
    <property type="entry name" value="DYNEIN HEAVY CHAIN 6, AXONEMAL-LIKE-RELATED"/>
    <property type="match status" value="1"/>
</dbReference>
<feature type="domain" description="Dynein heavy chain ATP-binding dynein motor region" evidence="1">
    <location>
        <begin position="5"/>
        <end position="112"/>
    </location>
</feature>
<sequence>MEAPSNLKVVKMTDGHFLRTLEACIRIGIPVLMEDVGDTLDPALEPVLLKQTFIQGGRLLIRLGDSDIDYDKNFKFYMTSKMSNPHYLPEVCIKVTIINFTVTRKGLEDQILR</sequence>
<dbReference type="PANTHER" id="PTHR22878:SF68">
    <property type="entry name" value="DYNEIN HEAVY CHAIN 6, AXONEMAL-LIKE"/>
    <property type="match status" value="1"/>
</dbReference>
<dbReference type="GeneID" id="106014085"/>
<proteinExistence type="predicted"/>
<organism evidence="2 3">
    <name type="scientific">Aplysia californica</name>
    <name type="common">California sea hare</name>
    <dbReference type="NCBI Taxonomy" id="6500"/>
    <lineage>
        <taxon>Eukaryota</taxon>
        <taxon>Metazoa</taxon>
        <taxon>Spiralia</taxon>
        <taxon>Lophotrochozoa</taxon>
        <taxon>Mollusca</taxon>
        <taxon>Gastropoda</taxon>
        <taxon>Heterobranchia</taxon>
        <taxon>Euthyneura</taxon>
        <taxon>Tectipleura</taxon>
        <taxon>Aplysiida</taxon>
        <taxon>Aplysioidea</taxon>
        <taxon>Aplysiidae</taxon>
        <taxon>Aplysia</taxon>
    </lineage>
</organism>